<keyword evidence="3" id="KW-1003">Cell membrane</keyword>
<evidence type="ECO:0000256" key="5">
    <source>
        <dbReference type="ARBA" id="ARBA00022989"/>
    </source>
</evidence>
<evidence type="ECO:0000259" key="9">
    <source>
        <dbReference type="PROSITE" id="PS50928"/>
    </source>
</evidence>
<feature type="compositionally biased region" description="Low complexity" evidence="8">
    <location>
        <begin position="1"/>
        <end position="17"/>
    </location>
</feature>
<dbReference type="Proteomes" id="UP000035720">
    <property type="component" value="Unassembled WGS sequence"/>
</dbReference>
<feature type="transmembrane region" description="Helical" evidence="7">
    <location>
        <begin position="45"/>
        <end position="66"/>
    </location>
</feature>
<comment type="caution">
    <text evidence="10">The sequence shown here is derived from an EMBL/GenBank/DDBJ whole genome shotgun (WGS) entry which is preliminary data.</text>
</comment>
<evidence type="ECO:0000313" key="11">
    <source>
        <dbReference type="Proteomes" id="UP000035720"/>
    </source>
</evidence>
<dbReference type="AlphaFoldDB" id="A0A077MC53"/>
<dbReference type="InterPro" id="IPR000515">
    <property type="entry name" value="MetI-like"/>
</dbReference>
<proteinExistence type="inferred from homology"/>
<keyword evidence="4 7" id="KW-0812">Transmembrane</keyword>
<keyword evidence="2 7" id="KW-0813">Transport</keyword>
<dbReference type="PANTHER" id="PTHR30151">
    <property type="entry name" value="ALKANE SULFONATE ABC TRANSPORTER-RELATED, MEMBRANE SUBUNIT"/>
    <property type="match status" value="1"/>
</dbReference>
<dbReference type="RefSeq" id="WP_048545731.1">
    <property type="nucleotide sequence ID" value="NZ_HF571038.1"/>
</dbReference>
<feature type="region of interest" description="Disordered" evidence="8">
    <location>
        <begin position="1"/>
        <end position="36"/>
    </location>
</feature>
<dbReference type="PROSITE" id="PS50928">
    <property type="entry name" value="ABC_TM1"/>
    <property type="match status" value="1"/>
</dbReference>
<dbReference type="EMBL" id="CAJC01000149">
    <property type="protein sequence ID" value="CCI53425.1"/>
    <property type="molecule type" value="Genomic_DNA"/>
</dbReference>
<feature type="transmembrane region" description="Helical" evidence="7">
    <location>
        <begin position="114"/>
        <end position="136"/>
    </location>
</feature>
<comment type="subcellular location">
    <subcellularLocation>
        <location evidence="1 7">Cell membrane</location>
        <topology evidence="1 7">Multi-pass membrane protein</topology>
    </subcellularLocation>
</comment>
<organism evidence="10 11">
    <name type="scientific">Nostocoides jenkinsii Ben 74</name>
    <dbReference type="NCBI Taxonomy" id="1193518"/>
    <lineage>
        <taxon>Bacteria</taxon>
        <taxon>Bacillati</taxon>
        <taxon>Actinomycetota</taxon>
        <taxon>Actinomycetes</taxon>
        <taxon>Micrococcales</taxon>
        <taxon>Intrasporangiaceae</taxon>
        <taxon>Nostocoides</taxon>
    </lineage>
</organism>
<dbReference type="Gene3D" id="1.10.3720.10">
    <property type="entry name" value="MetI-like"/>
    <property type="match status" value="1"/>
</dbReference>
<dbReference type="PANTHER" id="PTHR30151:SF25">
    <property type="entry name" value="TAURINE TRANSPORT SYSTEM PERMEASE PROTEIN TAUC"/>
    <property type="match status" value="1"/>
</dbReference>
<dbReference type="GO" id="GO:0010438">
    <property type="term" value="P:cellular response to sulfur starvation"/>
    <property type="evidence" value="ECO:0007669"/>
    <property type="project" value="TreeGrafter"/>
</dbReference>
<feature type="transmembrane region" description="Helical" evidence="7">
    <location>
        <begin position="173"/>
        <end position="200"/>
    </location>
</feature>
<evidence type="ECO:0000256" key="1">
    <source>
        <dbReference type="ARBA" id="ARBA00004651"/>
    </source>
</evidence>
<keyword evidence="6 7" id="KW-0472">Membrane</keyword>
<reference evidence="10 11" key="1">
    <citation type="journal article" date="2013" name="ISME J.">
        <title>A metabolic model for members of the genus Tetrasphaera involved in enhanced biological phosphorus removal.</title>
        <authorList>
            <person name="Kristiansen R."/>
            <person name="Nguyen H.T.T."/>
            <person name="Saunders A.M."/>
            <person name="Nielsen J.L."/>
            <person name="Wimmer R."/>
            <person name="Le V.Q."/>
            <person name="McIlroy S.J."/>
            <person name="Petrovski S."/>
            <person name="Seviour R.J."/>
            <person name="Calteau A."/>
            <person name="Nielsen K.L."/>
            <person name="Nielsen P.H."/>
        </authorList>
    </citation>
    <scope>NUCLEOTIDE SEQUENCE [LARGE SCALE GENOMIC DNA]</scope>
    <source>
        <strain evidence="10 11">Ben 74</strain>
    </source>
</reference>
<keyword evidence="5 7" id="KW-1133">Transmembrane helix</keyword>
<feature type="transmembrane region" description="Helical" evidence="7">
    <location>
        <begin position="148"/>
        <end position="167"/>
    </location>
</feature>
<evidence type="ECO:0000256" key="7">
    <source>
        <dbReference type="RuleBase" id="RU363032"/>
    </source>
</evidence>
<evidence type="ECO:0000313" key="10">
    <source>
        <dbReference type="EMBL" id="CCI53425.1"/>
    </source>
</evidence>
<dbReference type="GO" id="GO:0005886">
    <property type="term" value="C:plasma membrane"/>
    <property type="evidence" value="ECO:0007669"/>
    <property type="project" value="UniProtKB-SubCell"/>
</dbReference>
<dbReference type="Pfam" id="PF00528">
    <property type="entry name" value="BPD_transp_1"/>
    <property type="match status" value="1"/>
</dbReference>
<feature type="domain" description="ABC transmembrane type-1" evidence="9">
    <location>
        <begin position="107"/>
        <end position="292"/>
    </location>
</feature>
<sequence length="301" mass="31089">MSTTSPARPVAAAEAAVTGLGDRQHDDPAAPGGGRGRRGLLRSPLLRRVTIRVASAGVVVLVWWAVSAWGTPDPTLRPSPALVWRTLVDLSTLQDGGYNGLTWWQHLQISLGRVALGTAIGVAAGLVLGLAMGVITPLRIGLEPLLTFVRNLPPLAYFSLVVIWFGIDETPKIILLAIAALPPVAVVTAGAVLGAPVALVEAGRSIGLGRLAVVRRVVIPSALPEVLTGIRLSVAIAYSSVVAAETINGLPGIGGMVRDAQAYNNTAVVIVGILAIGTSGLVIDSLITTVAARVTPWRGHT</sequence>
<evidence type="ECO:0000256" key="3">
    <source>
        <dbReference type="ARBA" id="ARBA00022475"/>
    </source>
</evidence>
<evidence type="ECO:0000256" key="4">
    <source>
        <dbReference type="ARBA" id="ARBA00022692"/>
    </source>
</evidence>
<gene>
    <name evidence="10" type="ORF">BN13_390042</name>
</gene>
<name>A0A077MC53_9MICO</name>
<accession>A0A077MC53</accession>
<dbReference type="OrthoDB" id="9796361at2"/>
<dbReference type="SUPFAM" id="SSF161098">
    <property type="entry name" value="MetI-like"/>
    <property type="match status" value="1"/>
</dbReference>
<dbReference type="InterPro" id="IPR035906">
    <property type="entry name" value="MetI-like_sf"/>
</dbReference>
<dbReference type="GO" id="GO:0055085">
    <property type="term" value="P:transmembrane transport"/>
    <property type="evidence" value="ECO:0007669"/>
    <property type="project" value="InterPro"/>
</dbReference>
<dbReference type="STRING" id="1193518.BN13_390042"/>
<evidence type="ECO:0000256" key="6">
    <source>
        <dbReference type="ARBA" id="ARBA00023136"/>
    </source>
</evidence>
<dbReference type="CDD" id="cd06261">
    <property type="entry name" value="TM_PBP2"/>
    <property type="match status" value="1"/>
</dbReference>
<protein>
    <submittedName>
        <fullName evidence="10">Putative ABC transporter permease protein</fullName>
    </submittedName>
</protein>
<keyword evidence="11" id="KW-1185">Reference proteome</keyword>
<comment type="similarity">
    <text evidence="7">Belongs to the binding-protein-dependent transport system permease family.</text>
</comment>
<evidence type="ECO:0000256" key="2">
    <source>
        <dbReference type="ARBA" id="ARBA00022448"/>
    </source>
</evidence>
<evidence type="ECO:0000256" key="8">
    <source>
        <dbReference type="SAM" id="MobiDB-lite"/>
    </source>
</evidence>